<protein>
    <recommendedName>
        <fullName evidence="3">DUF3114 domain-containing protein</fullName>
    </recommendedName>
</protein>
<proteinExistence type="predicted"/>
<gene>
    <name evidence="1" type="ORF">FC69_GL000995</name>
</gene>
<evidence type="ECO:0000313" key="2">
    <source>
        <dbReference type="Proteomes" id="UP000051264"/>
    </source>
</evidence>
<accession>A0A0R1RXH4</accession>
<organism evidence="1 2">
    <name type="scientific">Latilactobacillus fuchuensis DSM 14340 = JCM 11249</name>
    <dbReference type="NCBI Taxonomy" id="1423747"/>
    <lineage>
        <taxon>Bacteria</taxon>
        <taxon>Bacillati</taxon>
        <taxon>Bacillota</taxon>
        <taxon>Bacilli</taxon>
        <taxon>Lactobacillales</taxon>
        <taxon>Lactobacillaceae</taxon>
        <taxon>Latilactobacillus</taxon>
    </lineage>
</organism>
<evidence type="ECO:0000313" key="1">
    <source>
        <dbReference type="EMBL" id="KRL61070.1"/>
    </source>
</evidence>
<comment type="caution">
    <text evidence="1">The sequence shown here is derived from an EMBL/GenBank/DDBJ whole genome shotgun (WGS) entry which is preliminary data.</text>
</comment>
<dbReference type="Pfam" id="PF11311">
    <property type="entry name" value="DUF3114"/>
    <property type="match status" value="1"/>
</dbReference>
<dbReference type="Proteomes" id="UP000051264">
    <property type="component" value="Unassembled WGS sequence"/>
</dbReference>
<evidence type="ECO:0008006" key="3">
    <source>
        <dbReference type="Google" id="ProtNLM"/>
    </source>
</evidence>
<dbReference type="eggNOG" id="ENOG503357U">
    <property type="taxonomic scope" value="Bacteria"/>
</dbReference>
<sequence length="413" mass="48854">MVINMRQKIRELTILQSELISLLQPPAQQPMAGLEELLAIVRGQLLLAYDQDNYLTLSTDQRNTLQIGIIQALSQQPAGVKKLQLIWQQTTASRYQIQNEPQLVAHFNQLEQANWDLASLRAYAKYIKQRPLTVQQYRKNNSELHRIGSPLYTRLYQAYGRQTTNRVINWQKANLVLNQLEAQLDSHQFLQLRSRQFRIDPAMPPDAPFLTLFAKSVQLAFRQRPLTDQRLHQFRLYLDRQNEQYMRRFWQKNGQTDEQALAQFVANRQQANPQYWLRREPARFHNKYRIGQPMPNDFPNRKRLTPDFHSEWLIDEHGQFISQWSVLKQSADELVISNPDDYQLTDAQCRQLLNGASFNYAHQNDQTHVQLDSWPPKRYDHLLRQETFNAWRSPSKAIYQNKDIEPDGYSVHY</sequence>
<dbReference type="EMBL" id="AZEX01000025">
    <property type="protein sequence ID" value="KRL61070.1"/>
    <property type="molecule type" value="Genomic_DNA"/>
</dbReference>
<reference evidence="1 2" key="1">
    <citation type="journal article" date="2015" name="Genome Announc.">
        <title>Expanding the biotechnology potential of lactobacilli through comparative genomics of 213 strains and associated genera.</title>
        <authorList>
            <person name="Sun Z."/>
            <person name="Harris H.M."/>
            <person name="McCann A."/>
            <person name="Guo C."/>
            <person name="Argimon S."/>
            <person name="Zhang W."/>
            <person name="Yang X."/>
            <person name="Jeffery I.B."/>
            <person name="Cooney J.C."/>
            <person name="Kagawa T.F."/>
            <person name="Liu W."/>
            <person name="Song Y."/>
            <person name="Salvetti E."/>
            <person name="Wrobel A."/>
            <person name="Rasinkangas P."/>
            <person name="Parkhill J."/>
            <person name="Rea M.C."/>
            <person name="O'Sullivan O."/>
            <person name="Ritari J."/>
            <person name="Douillard F.P."/>
            <person name="Paul Ross R."/>
            <person name="Yang R."/>
            <person name="Briner A.E."/>
            <person name="Felis G.E."/>
            <person name="de Vos W.M."/>
            <person name="Barrangou R."/>
            <person name="Klaenhammer T.R."/>
            <person name="Caufield P.W."/>
            <person name="Cui Y."/>
            <person name="Zhang H."/>
            <person name="O'Toole P.W."/>
        </authorList>
    </citation>
    <scope>NUCLEOTIDE SEQUENCE [LARGE SCALE GENOMIC DNA]</scope>
    <source>
        <strain evidence="1 2">DSM 14340</strain>
    </source>
</reference>
<dbReference type="InterPro" id="IPR021462">
    <property type="entry name" value="DUF3114"/>
</dbReference>
<dbReference type="AlphaFoldDB" id="A0A0R1RXH4"/>
<dbReference type="STRING" id="1423747.FC69_GL000995"/>
<name>A0A0R1RXH4_9LACO</name>
<dbReference type="PATRIC" id="fig|1423747.3.peg.1016"/>